<reference evidence="5 6" key="1">
    <citation type="submission" date="2013-11" db="EMBL/GenBank/DDBJ databases">
        <title>The Damaraland mole rat (Fukomys damarensis) genome and evolution of African mole rats.</title>
        <authorList>
            <person name="Gladyshev V.N."/>
            <person name="Fang X."/>
        </authorList>
    </citation>
    <scope>NUCLEOTIDE SEQUENCE [LARGE SCALE GENOMIC DNA]</scope>
    <source>
        <tissue evidence="5">Liver</tissue>
    </source>
</reference>
<keyword evidence="3" id="KW-0408">Iron</keyword>
<evidence type="ECO:0000313" key="5">
    <source>
        <dbReference type="EMBL" id="KFO27195.1"/>
    </source>
</evidence>
<keyword evidence="3" id="KW-0479">Metal-binding</keyword>
<dbReference type="Gene3D" id="1.20.1260.10">
    <property type="match status" value="1"/>
</dbReference>
<dbReference type="SUPFAM" id="SSF47240">
    <property type="entry name" value="Ferritin-like"/>
    <property type="match status" value="1"/>
</dbReference>
<comment type="subcellular location">
    <subcellularLocation>
        <location evidence="2">Autolysosome</location>
    </subcellularLocation>
</comment>
<organism evidence="5 6">
    <name type="scientific">Fukomys damarensis</name>
    <name type="common">Damaraland mole rat</name>
    <name type="synonym">Cryptomys damarensis</name>
    <dbReference type="NCBI Taxonomy" id="885580"/>
    <lineage>
        <taxon>Eukaryota</taxon>
        <taxon>Metazoa</taxon>
        <taxon>Chordata</taxon>
        <taxon>Craniata</taxon>
        <taxon>Vertebrata</taxon>
        <taxon>Euteleostomi</taxon>
        <taxon>Mammalia</taxon>
        <taxon>Eutheria</taxon>
        <taxon>Euarchontoglires</taxon>
        <taxon>Glires</taxon>
        <taxon>Rodentia</taxon>
        <taxon>Hystricomorpha</taxon>
        <taxon>Bathyergidae</taxon>
        <taxon>Fukomys</taxon>
    </lineage>
</organism>
<dbReference type="GO" id="GO:0008199">
    <property type="term" value="F:ferric iron binding"/>
    <property type="evidence" value="ECO:0007669"/>
    <property type="project" value="InterPro"/>
</dbReference>
<evidence type="ECO:0000313" key="6">
    <source>
        <dbReference type="Proteomes" id="UP000028990"/>
    </source>
</evidence>
<dbReference type="GO" id="GO:0006826">
    <property type="term" value="P:iron ion transport"/>
    <property type="evidence" value="ECO:0007669"/>
    <property type="project" value="InterPro"/>
</dbReference>
<dbReference type="GO" id="GO:0044754">
    <property type="term" value="C:autolysosome"/>
    <property type="evidence" value="ECO:0007669"/>
    <property type="project" value="UniProtKB-SubCell"/>
</dbReference>
<dbReference type="PANTHER" id="PTHR11431">
    <property type="entry name" value="FERRITIN"/>
    <property type="match status" value="1"/>
</dbReference>
<dbReference type="GO" id="GO:0008198">
    <property type="term" value="F:ferrous iron binding"/>
    <property type="evidence" value="ECO:0007669"/>
    <property type="project" value="TreeGrafter"/>
</dbReference>
<name>A0A091DAE7_FUKDA</name>
<dbReference type="Pfam" id="PF00210">
    <property type="entry name" value="Ferritin"/>
    <property type="match status" value="1"/>
</dbReference>
<dbReference type="PANTHER" id="PTHR11431:SF47">
    <property type="entry name" value="FERRITIN LIGHT CHAIN"/>
    <property type="match status" value="1"/>
</dbReference>
<sequence>MTMWLRQAWAISSATWHRASPEDAKPMGRPSALPRRAENLLKSVDTVGADSALEKNLNQALLDLHALGSAKMDPHLCDFLANHFRNEEVKLIKKTGDHLTNLCRLDGPQGGLGEHLFERLTLKHD</sequence>
<dbReference type="EMBL" id="KN122997">
    <property type="protein sequence ID" value="KFO27195.1"/>
    <property type="molecule type" value="Genomic_DNA"/>
</dbReference>
<evidence type="ECO:0000256" key="1">
    <source>
        <dbReference type="ARBA" id="ARBA00007513"/>
    </source>
</evidence>
<accession>A0A091DAE7</accession>
<gene>
    <name evidence="5" type="ORF">H920_11398</name>
</gene>
<comment type="similarity">
    <text evidence="1">Belongs to the ferritin family.</text>
</comment>
<dbReference type="GO" id="GO:0006879">
    <property type="term" value="P:intracellular iron ion homeostasis"/>
    <property type="evidence" value="ECO:0007669"/>
    <property type="project" value="InterPro"/>
</dbReference>
<dbReference type="InterPro" id="IPR008331">
    <property type="entry name" value="Ferritin_DPS_dom"/>
</dbReference>
<evidence type="ECO:0000256" key="2">
    <source>
        <dbReference type="ARBA" id="ARBA00044942"/>
    </source>
</evidence>
<keyword evidence="6" id="KW-1185">Reference proteome</keyword>
<evidence type="ECO:0000259" key="4">
    <source>
        <dbReference type="Pfam" id="PF00210"/>
    </source>
</evidence>
<dbReference type="AlphaFoldDB" id="A0A091DAE7"/>
<evidence type="ECO:0000256" key="3">
    <source>
        <dbReference type="PIRSR" id="PIRSR601519-1"/>
    </source>
</evidence>
<feature type="binding site" evidence="3">
    <location>
        <position position="54"/>
    </location>
    <ligand>
        <name>Fe cation</name>
        <dbReference type="ChEBI" id="CHEBI:24875"/>
        <label>1</label>
    </ligand>
</feature>
<proteinExistence type="inferred from homology"/>
<dbReference type="InterPro" id="IPR009078">
    <property type="entry name" value="Ferritin-like_SF"/>
</dbReference>
<dbReference type="Proteomes" id="UP000028990">
    <property type="component" value="Unassembled WGS sequence"/>
</dbReference>
<feature type="domain" description="Ferritin/DPS" evidence="4">
    <location>
        <begin position="42"/>
        <end position="103"/>
    </location>
</feature>
<dbReference type="InterPro" id="IPR001519">
    <property type="entry name" value="Ferritin"/>
</dbReference>
<dbReference type="InterPro" id="IPR012347">
    <property type="entry name" value="Ferritin-like"/>
</dbReference>
<protein>
    <submittedName>
        <fullName evidence="5">Ferritin light chain</fullName>
    </submittedName>
</protein>